<evidence type="ECO:0000256" key="1">
    <source>
        <dbReference type="SAM" id="SignalP"/>
    </source>
</evidence>
<feature type="chain" id="PRO_5033066949" description="Ig-like domain-containing protein" evidence="1">
    <location>
        <begin position="33"/>
        <end position="171"/>
    </location>
</feature>
<dbReference type="RefSeq" id="WP_184637997.1">
    <property type="nucleotide sequence ID" value="NZ_BAABKT010000032.1"/>
</dbReference>
<dbReference type="Gene3D" id="2.60.20.10">
    <property type="entry name" value="Crystallins"/>
    <property type="match status" value="1"/>
</dbReference>
<proteinExistence type="predicted"/>
<evidence type="ECO:0008006" key="4">
    <source>
        <dbReference type="Google" id="ProtNLM"/>
    </source>
</evidence>
<evidence type="ECO:0000313" key="3">
    <source>
        <dbReference type="Proteomes" id="UP000578077"/>
    </source>
</evidence>
<reference evidence="2 3" key="1">
    <citation type="submission" date="2020-08" db="EMBL/GenBank/DDBJ databases">
        <title>Sequencing the genomes of 1000 actinobacteria strains.</title>
        <authorList>
            <person name="Klenk H.-P."/>
        </authorList>
    </citation>
    <scope>NUCLEOTIDE SEQUENCE [LARGE SCALE GENOMIC DNA]</scope>
    <source>
        <strain evidence="2 3">DSM 44593</strain>
    </source>
</reference>
<dbReference type="Proteomes" id="UP000578077">
    <property type="component" value="Unassembled WGS sequence"/>
</dbReference>
<sequence length="171" mass="18596">MDPNTPRWGRFAACTAAAALLATGFASAPAYADDDTRHCVITLDAVAPGETSSEVVDRDCAPGEEGRRLQRAATASTLIMTWYQDRNYAGDTADIRKSGGPCDSRGYGISDVGFLWHDEISSFKTWNGCTVTRAYEHSDYGGHFGHYGSDRVVYVGDHINDAISSFRTWNG</sequence>
<organism evidence="2 3">
    <name type="scientific">Streptomonospora salina</name>
    <dbReference type="NCBI Taxonomy" id="104205"/>
    <lineage>
        <taxon>Bacteria</taxon>
        <taxon>Bacillati</taxon>
        <taxon>Actinomycetota</taxon>
        <taxon>Actinomycetes</taxon>
        <taxon>Streptosporangiales</taxon>
        <taxon>Nocardiopsidaceae</taxon>
        <taxon>Streptomonospora</taxon>
    </lineage>
</organism>
<evidence type="ECO:0000313" key="2">
    <source>
        <dbReference type="EMBL" id="MBB6000514.1"/>
    </source>
</evidence>
<accession>A0A841EDP6</accession>
<dbReference type="AlphaFoldDB" id="A0A841EDP6"/>
<comment type="caution">
    <text evidence="2">The sequence shown here is derived from an EMBL/GenBank/DDBJ whole genome shotgun (WGS) entry which is preliminary data.</text>
</comment>
<keyword evidence="1" id="KW-0732">Signal</keyword>
<protein>
    <recommendedName>
        <fullName evidence="4">Ig-like domain-containing protein</fullName>
    </recommendedName>
</protein>
<feature type="signal peptide" evidence="1">
    <location>
        <begin position="1"/>
        <end position="32"/>
    </location>
</feature>
<gene>
    <name evidence="2" type="ORF">HNR25_004265</name>
</gene>
<dbReference type="InterPro" id="IPR011024">
    <property type="entry name" value="G_crystallin-like"/>
</dbReference>
<dbReference type="SUPFAM" id="SSF49695">
    <property type="entry name" value="gamma-Crystallin-like"/>
    <property type="match status" value="1"/>
</dbReference>
<dbReference type="EMBL" id="JACHLY010000001">
    <property type="protein sequence ID" value="MBB6000514.1"/>
    <property type="molecule type" value="Genomic_DNA"/>
</dbReference>
<keyword evidence="3" id="KW-1185">Reference proteome</keyword>
<name>A0A841EDP6_9ACTN</name>